<keyword evidence="2" id="KW-0680">Restriction system</keyword>
<name>A0AB37VQ31_ENTFC</name>
<dbReference type="Proteomes" id="UP000289562">
    <property type="component" value="Unassembled WGS sequence"/>
</dbReference>
<sequence length="487" mass="55465">MINTKALREKILDLAMRGKLVSQDPTDEPASVLLDKIKKEKEQLIKDKKIKKEKPLPEISREEISFEIPKNWECCRLVDLFQFVDYRGKTPNKIGKGVRLITAKNIKPGYISIFPEEFISQEEHLKRNTRGNIEYGDLLITTEAPMGNIAKNTFVEEIAIAQRTIALKPYRTVYREFFLYYLQSYIFQKQLSINSTGTTVKGIKAAKLKNILVSLPPIEEQQRIVAKLEELFALIDTIESNQLEFKQLAEQLDKKVLDLAMRGKLVPQNPTDEPASVLLDEIKEEKEQLIKDKKVKKEKPLPEISKEEIPYEIPDSWEWVRLVDIGSIFSGGTPKTTINEFWEKGTIPWITPAIMGKSKSKIFNSVALKHITEQGLNASSAQLIPGSSIVYSSRAPIGHINIVPYPYSTNQGCKSVTPIKVDVDYLYYCLVFRTPDIKKRASGTTFKEISGKGFSMTVVSIPPLAEQKRIVAKIEMIRESIQRIDFE</sequence>
<dbReference type="InterPro" id="IPR051212">
    <property type="entry name" value="Type-I_RE_S_subunit"/>
</dbReference>
<dbReference type="AlphaFoldDB" id="A0AB37VQ31"/>
<dbReference type="Pfam" id="PF01420">
    <property type="entry name" value="Methylase_S"/>
    <property type="match status" value="2"/>
</dbReference>
<reference evidence="6 7" key="1">
    <citation type="submission" date="2017-12" db="EMBL/GenBank/DDBJ databases">
        <title>A pool of 800 enterococci isolated from chicken carcass rinse samples from New Zealand.</title>
        <authorList>
            <person name="Zhang J."/>
            <person name="Rogers L."/>
            <person name="Midwinter A."/>
            <person name="French N."/>
        </authorList>
    </citation>
    <scope>NUCLEOTIDE SEQUENCE [LARGE SCALE GENOMIC DNA]</scope>
    <source>
        <strain evidence="6 7">EN697</strain>
    </source>
</reference>
<dbReference type="EMBL" id="PJVH01000063">
    <property type="protein sequence ID" value="RXU84612.1"/>
    <property type="molecule type" value="Genomic_DNA"/>
</dbReference>
<dbReference type="CDD" id="cd17246">
    <property type="entry name" value="RMtype1_S_SonII-TRD2-CR2_like"/>
    <property type="match status" value="1"/>
</dbReference>
<evidence type="ECO:0000313" key="7">
    <source>
        <dbReference type="Proteomes" id="UP000289562"/>
    </source>
</evidence>
<dbReference type="SUPFAM" id="SSF116734">
    <property type="entry name" value="DNA methylase specificity domain"/>
    <property type="match status" value="2"/>
</dbReference>
<gene>
    <name evidence="6" type="ORF">CYQ77_12545</name>
</gene>
<feature type="domain" description="Type I restriction modification DNA specificity" evidence="5">
    <location>
        <begin position="314"/>
        <end position="475"/>
    </location>
</feature>
<evidence type="ECO:0000256" key="2">
    <source>
        <dbReference type="ARBA" id="ARBA00022747"/>
    </source>
</evidence>
<accession>A0AB37VQ31</accession>
<evidence type="ECO:0000259" key="5">
    <source>
        <dbReference type="Pfam" id="PF01420"/>
    </source>
</evidence>
<dbReference type="InterPro" id="IPR044946">
    <property type="entry name" value="Restrct_endonuc_typeI_TRD_sf"/>
</dbReference>
<feature type="domain" description="Type I restriction modification DNA specificity" evidence="5">
    <location>
        <begin position="69"/>
        <end position="239"/>
    </location>
</feature>
<keyword evidence="3" id="KW-0238">DNA-binding</keyword>
<evidence type="ECO:0000256" key="1">
    <source>
        <dbReference type="ARBA" id="ARBA00010923"/>
    </source>
</evidence>
<dbReference type="GO" id="GO:0009307">
    <property type="term" value="P:DNA restriction-modification system"/>
    <property type="evidence" value="ECO:0007669"/>
    <property type="project" value="UniProtKB-KW"/>
</dbReference>
<proteinExistence type="inferred from homology"/>
<dbReference type="GO" id="GO:0003677">
    <property type="term" value="F:DNA binding"/>
    <property type="evidence" value="ECO:0007669"/>
    <property type="project" value="UniProtKB-KW"/>
</dbReference>
<dbReference type="Gene3D" id="3.90.220.20">
    <property type="entry name" value="DNA methylase specificity domains"/>
    <property type="match status" value="2"/>
</dbReference>
<dbReference type="PANTHER" id="PTHR43140">
    <property type="entry name" value="TYPE-1 RESTRICTION ENZYME ECOKI SPECIFICITY PROTEIN"/>
    <property type="match status" value="1"/>
</dbReference>
<dbReference type="PANTHER" id="PTHR43140:SF1">
    <property type="entry name" value="TYPE I RESTRICTION ENZYME ECOKI SPECIFICITY SUBUNIT"/>
    <property type="match status" value="1"/>
</dbReference>
<dbReference type="RefSeq" id="WP_104879290.1">
    <property type="nucleotide sequence ID" value="NZ_KZ846311.1"/>
</dbReference>
<evidence type="ECO:0000256" key="3">
    <source>
        <dbReference type="ARBA" id="ARBA00023125"/>
    </source>
</evidence>
<evidence type="ECO:0000313" key="6">
    <source>
        <dbReference type="EMBL" id="RXU84612.1"/>
    </source>
</evidence>
<comment type="subunit">
    <text evidence="4">The methyltransferase is composed of M and S polypeptides.</text>
</comment>
<dbReference type="InterPro" id="IPR000055">
    <property type="entry name" value="Restrct_endonuc_typeI_TRD"/>
</dbReference>
<protein>
    <recommendedName>
        <fullName evidence="5">Type I restriction modification DNA specificity domain-containing protein</fullName>
    </recommendedName>
</protein>
<organism evidence="6 7">
    <name type="scientific">Enterococcus faecium</name>
    <name type="common">Streptococcus faecium</name>
    <dbReference type="NCBI Taxonomy" id="1352"/>
    <lineage>
        <taxon>Bacteria</taxon>
        <taxon>Bacillati</taxon>
        <taxon>Bacillota</taxon>
        <taxon>Bacilli</taxon>
        <taxon>Lactobacillales</taxon>
        <taxon>Enterococcaceae</taxon>
        <taxon>Enterococcus</taxon>
    </lineage>
</organism>
<evidence type="ECO:0000256" key="4">
    <source>
        <dbReference type="ARBA" id="ARBA00038652"/>
    </source>
</evidence>
<comment type="caution">
    <text evidence="6">The sequence shown here is derived from an EMBL/GenBank/DDBJ whole genome shotgun (WGS) entry which is preliminary data.</text>
</comment>
<comment type="similarity">
    <text evidence="1">Belongs to the type-I restriction system S methylase family.</text>
</comment>